<dbReference type="STRING" id="7217.B3M658"/>
<feature type="domain" description="BACK" evidence="2">
    <location>
        <begin position="162"/>
        <end position="264"/>
    </location>
</feature>
<evidence type="ECO:0000313" key="4">
    <source>
        <dbReference type="Proteomes" id="UP000007801"/>
    </source>
</evidence>
<feature type="compositionally biased region" description="Low complexity" evidence="1">
    <location>
        <begin position="374"/>
        <end position="387"/>
    </location>
</feature>
<sequence length="567" mass="65363">MNIFKFLRNQGIPQEVFPVPSHPFSYIYEKYQQSMKCVPSVTFVASGQKPKMTESMLQSNPDAEITILLGQMQYKCKLQAFRIYTKLFEDSDSGDIVSLPEEKISAKWFEVVYAWMTHNVVHCECSQLLELLMASEYLTCLELIQSIVECLHDKNIFFELIAFDCYKAAMQKGMYTLAAQLLMRVGKSFLILVGTMDFREMSDAHCCLLLGRDGLAVHSEIETFCAAFIWLFHNFNDRIQYIGSLLEMIRFSQMPRIFLQGLLEYLPKLKPELANQLLVFIEKAMLPQQVEVNAFDSHDMDRNWIEDSQGHYEKYLKKGNYRKITIESFGEYIRWTQTCPHEYFEIFKKVATDTAPTEENDSNKVVENEIEDASTSSSLEPSPSTSEGDQRMRTSHLDLSSVQNFTWTGSVPEMKFKRYHGKKSLYERVFEDDSEDEIEGVSNCTASEPRPSEGDPQTSTLIDLQPGTEPSEDEYRTGEVKNIEMPWWYELDKPVMENKLWKEKEKKNDDNLRSKNLKSNTLFDRVYGSLDRLDCVEAEFSTTDAEPTTSTSEIEAGSPTSDINPED</sequence>
<accession>B3M658</accession>
<dbReference type="OrthoDB" id="6350321at2759"/>
<dbReference type="Gene3D" id="1.25.40.420">
    <property type="match status" value="1"/>
</dbReference>
<protein>
    <recommendedName>
        <fullName evidence="2">BACK domain-containing protein</fullName>
    </recommendedName>
</protein>
<organism evidence="3 4">
    <name type="scientific">Drosophila ananassae</name>
    <name type="common">Fruit fly</name>
    <dbReference type="NCBI Taxonomy" id="7217"/>
    <lineage>
        <taxon>Eukaryota</taxon>
        <taxon>Metazoa</taxon>
        <taxon>Ecdysozoa</taxon>
        <taxon>Arthropoda</taxon>
        <taxon>Hexapoda</taxon>
        <taxon>Insecta</taxon>
        <taxon>Pterygota</taxon>
        <taxon>Neoptera</taxon>
        <taxon>Endopterygota</taxon>
        <taxon>Diptera</taxon>
        <taxon>Brachycera</taxon>
        <taxon>Muscomorpha</taxon>
        <taxon>Ephydroidea</taxon>
        <taxon>Drosophilidae</taxon>
        <taxon>Drosophila</taxon>
        <taxon>Sophophora</taxon>
    </lineage>
</organism>
<evidence type="ECO:0000256" key="1">
    <source>
        <dbReference type="SAM" id="MobiDB-lite"/>
    </source>
</evidence>
<reference evidence="3 4" key="1">
    <citation type="journal article" date="2007" name="Nature">
        <title>Evolution of genes and genomes on the Drosophila phylogeny.</title>
        <authorList>
            <consortium name="Drosophila 12 Genomes Consortium"/>
            <person name="Clark A.G."/>
            <person name="Eisen M.B."/>
            <person name="Smith D.R."/>
            <person name="Bergman C.M."/>
            <person name="Oliver B."/>
            <person name="Markow T.A."/>
            <person name="Kaufman T.C."/>
            <person name="Kellis M."/>
            <person name="Gelbart W."/>
            <person name="Iyer V.N."/>
            <person name="Pollard D.A."/>
            <person name="Sackton T.B."/>
            <person name="Larracuente A.M."/>
            <person name="Singh N.D."/>
            <person name="Abad J.P."/>
            <person name="Abt D.N."/>
            <person name="Adryan B."/>
            <person name="Aguade M."/>
            <person name="Akashi H."/>
            <person name="Anderson W.W."/>
            <person name="Aquadro C.F."/>
            <person name="Ardell D.H."/>
            <person name="Arguello R."/>
            <person name="Artieri C.G."/>
            <person name="Barbash D.A."/>
            <person name="Barker D."/>
            <person name="Barsanti P."/>
            <person name="Batterham P."/>
            <person name="Batzoglou S."/>
            <person name="Begun D."/>
            <person name="Bhutkar A."/>
            <person name="Blanco E."/>
            <person name="Bosak S.A."/>
            <person name="Bradley R.K."/>
            <person name="Brand A.D."/>
            <person name="Brent M.R."/>
            <person name="Brooks A.N."/>
            <person name="Brown R.H."/>
            <person name="Butlin R.K."/>
            <person name="Caggese C."/>
            <person name="Calvi B.R."/>
            <person name="Bernardo de Carvalho A."/>
            <person name="Caspi A."/>
            <person name="Castrezana S."/>
            <person name="Celniker S.E."/>
            <person name="Chang J.L."/>
            <person name="Chapple C."/>
            <person name="Chatterji S."/>
            <person name="Chinwalla A."/>
            <person name="Civetta A."/>
            <person name="Clifton S.W."/>
            <person name="Comeron J.M."/>
            <person name="Costello J.C."/>
            <person name="Coyne J.A."/>
            <person name="Daub J."/>
            <person name="David R.G."/>
            <person name="Delcher A.L."/>
            <person name="Delehaunty K."/>
            <person name="Do C.B."/>
            <person name="Ebling H."/>
            <person name="Edwards K."/>
            <person name="Eickbush T."/>
            <person name="Evans J.D."/>
            <person name="Filipski A."/>
            <person name="Findeiss S."/>
            <person name="Freyhult E."/>
            <person name="Fulton L."/>
            <person name="Fulton R."/>
            <person name="Garcia A.C."/>
            <person name="Gardiner A."/>
            <person name="Garfield D.A."/>
            <person name="Garvin B.E."/>
            <person name="Gibson G."/>
            <person name="Gilbert D."/>
            <person name="Gnerre S."/>
            <person name="Godfrey J."/>
            <person name="Good R."/>
            <person name="Gotea V."/>
            <person name="Gravely B."/>
            <person name="Greenberg A.J."/>
            <person name="Griffiths-Jones S."/>
            <person name="Gross S."/>
            <person name="Guigo R."/>
            <person name="Gustafson E.A."/>
            <person name="Haerty W."/>
            <person name="Hahn M.W."/>
            <person name="Halligan D.L."/>
            <person name="Halpern A.L."/>
            <person name="Halter G.M."/>
            <person name="Han M.V."/>
            <person name="Heger A."/>
            <person name="Hillier L."/>
            <person name="Hinrichs A.S."/>
            <person name="Holmes I."/>
            <person name="Hoskins R.A."/>
            <person name="Hubisz M.J."/>
            <person name="Hultmark D."/>
            <person name="Huntley M.A."/>
            <person name="Jaffe D.B."/>
            <person name="Jagadeeshan S."/>
            <person name="Jeck W.R."/>
            <person name="Johnson J."/>
            <person name="Jones C.D."/>
            <person name="Jordan W.C."/>
            <person name="Karpen G.H."/>
            <person name="Kataoka E."/>
            <person name="Keightley P.D."/>
            <person name="Kheradpour P."/>
            <person name="Kirkness E.F."/>
            <person name="Koerich L.B."/>
            <person name="Kristiansen K."/>
            <person name="Kudrna D."/>
            <person name="Kulathinal R.J."/>
            <person name="Kumar S."/>
            <person name="Kwok R."/>
            <person name="Lander E."/>
            <person name="Langley C.H."/>
            <person name="Lapoint R."/>
            <person name="Lazzaro B.P."/>
            <person name="Lee S.J."/>
            <person name="Levesque L."/>
            <person name="Li R."/>
            <person name="Lin C.F."/>
            <person name="Lin M.F."/>
            <person name="Lindblad-Toh K."/>
            <person name="Llopart A."/>
            <person name="Long M."/>
            <person name="Low L."/>
            <person name="Lozovsky E."/>
            <person name="Lu J."/>
            <person name="Luo M."/>
            <person name="Machado C.A."/>
            <person name="Makalowski W."/>
            <person name="Marzo M."/>
            <person name="Matsuda M."/>
            <person name="Matzkin L."/>
            <person name="McAllister B."/>
            <person name="McBride C.S."/>
            <person name="McKernan B."/>
            <person name="McKernan K."/>
            <person name="Mendez-Lago M."/>
            <person name="Minx P."/>
            <person name="Mollenhauer M.U."/>
            <person name="Montooth K."/>
            <person name="Mount S.M."/>
            <person name="Mu X."/>
            <person name="Myers E."/>
            <person name="Negre B."/>
            <person name="Newfeld S."/>
            <person name="Nielsen R."/>
            <person name="Noor M.A."/>
            <person name="O'Grady P."/>
            <person name="Pachter L."/>
            <person name="Papaceit M."/>
            <person name="Parisi M.J."/>
            <person name="Parisi M."/>
            <person name="Parts L."/>
            <person name="Pedersen J.S."/>
            <person name="Pesole G."/>
            <person name="Phillippy A.M."/>
            <person name="Ponting C.P."/>
            <person name="Pop M."/>
            <person name="Porcelli D."/>
            <person name="Powell J.R."/>
            <person name="Prohaska S."/>
            <person name="Pruitt K."/>
            <person name="Puig M."/>
            <person name="Quesneville H."/>
            <person name="Ram K.R."/>
            <person name="Rand D."/>
            <person name="Rasmussen M.D."/>
            <person name="Reed L.K."/>
            <person name="Reenan R."/>
            <person name="Reily A."/>
            <person name="Remington K.A."/>
            <person name="Rieger T.T."/>
            <person name="Ritchie M.G."/>
            <person name="Robin C."/>
            <person name="Rogers Y.H."/>
            <person name="Rohde C."/>
            <person name="Rozas J."/>
            <person name="Rubenfield M.J."/>
            <person name="Ruiz A."/>
            <person name="Russo S."/>
            <person name="Salzberg S.L."/>
            <person name="Sanchez-Gracia A."/>
            <person name="Saranga D.J."/>
            <person name="Sato H."/>
            <person name="Schaeffer S.W."/>
            <person name="Schatz M.C."/>
            <person name="Schlenke T."/>
            <person name="Schwartz R."/>
            <person name="Segarra C."/>
            <person name="Singh R.S."/>
            <person name="Sirot L."/>
            <person name="Sirota M."/>
            <person name="Sisneros N.B."/>
            <person name="Smith C.D."/>
            <person name="Smith T.F."/>
            <person name="Spieth J."/>
            <person name="Stage D.E."/>
            <person name="Stark A."/>
            <person name="Stephan W."/>
            <person name="Strausberg R.L."/>
            <person name="Strempel S."/>
            <person name="Sturgill D."/>
            <person name="Sutton G."/>
            <person name="Sutton G.G."/>
            <person name="Tao W."/>
            <person name="Teichmann S."/>
            <person name="Tobari Y.N."/>
            <person name="Tomimura Y."/>
            <person name="Tsolas J.M."/>
            <person name="Valente V.L."/>
            <person name="Venter E."/>
            <person name="Venter J.C."/>
            <person name="Vicario S."/>
            <person name="Vieira F.G."/>
            <person name="Vilella A.J."/>
            <person name="Villasante A."/>
            <person name="Walenz B."/>
            <person name="Wang J."/>
            <person name="Wasserman M."/>
            <person name="Watts T."/>
            <person name="Wilson D."/>
            <person name="Wilson R.K."/>
            <person name="Wing R.A."/>
            <person name="Wolfner M.F."/>
            <person name="Wong A."/>
            <person name="Wong G.K."/>
            <person name="Wu C.I."/>
            <person name="Wu G."/>
            <person name="Yamamoto D."/>
            <person name="Yang H.P."/>
            <person name="Yang S.P."/>
            <person name="Yorke J.A."/>
            <person name="Yoshida K."/>
            <person name="Zdobnov E."/>
            <person name="Zhang P."/>
            <person name="Zhang Y."/>
            <person name="Zimin A.V."/>
            <person name="Baldwin J."/>
            <person name="Abdouelleil A."/>
            <person name="Abdulkadir J."/>
            <person name="Abebe A."/>
            <person name="Abera B."/>
            <person name="Abreu J."/>
            <person name="Acer S.C."/>
            <person name="Aftuck L."/>
            <person name="Alexander A."/>
            <person name="An P."/>
            <person name="Anderson E."/>
            <person name="Anderson S."/>
            <person name="Arachi H."/>
            <person name="Azer M."/>
            <person name="Bachantsang P."/>
            <person name="Barry A."/>
            <person name="Bayul T."/>
            <person name="Berlin A."/>
            <person name="Bessette D."/>
            <person name="Bloom T."/>
            <person name="Blye J."/>
            <person name="Boguslavskiy L."/>
            <person name="Bonnet C."/>
            <person name="Boukhgalter B."/>
            <person name="Bourzgui I."/>
            <person name="Brown A."/>
            <person name="Cahill P."/>
            <person name="Channer S."/>
            <person name="Cheshatsang Y."/>
            <person name="Chuda L."/>
            <person name="Citroen M."/>
            <person name="Collymore A."/>
            <person name="Cooke P."/>
            <person name="Costello M."/>
            <person name="D'Aco K."/>
            <person name="Daza R."/>
            <person name="De Haan G."/>
            <person name="DeGray S."/>
            <person name="DeMaso C."/>
            <person name="Dhargay N."/>
            <person name="Dooley K."/>
            <person name="Dooley E."/>
            <person name="Doricent M."/>
            <person name="Dorje P."/>
            <person name="Dorjee K."/>
            <person name="Dupes A."/>
            <person name="Elong R."/>
            <person name="Falk J."/>
            <person name="Farina A."/>
            <person name="Faro S."/>
            <person name="Ferguson D."/>
            <person name="Fisher S."/>
            <person name="Foley C.D."/>
            <person name="Franke A."/>
            <person name="Friedrich D."/>
            <person name="Gadbois L."/>
            <person name="Gearin G."/>
            <person name="Gearin C.R."/>
            <person name="Giannoukos G."/>
            <person name="Goode T."/>
            <person name="Graham J."/>
            <person name="Grandbois E."/>
            <person name="Grewal S."/>
            <person name="Gyaltsen K."/>
            <person name="Hafez N."/>
            <person name="Hagos B."/>
            <person name="Hall J."/>
            <person name="Henson C."/>
            <person name="Hollinger A."/>
            <person name="Honan T."/>
            <person name="Huard M.D."/>
            <person name="Hughes L."/>
            <person name="Hurhula B."/>
            <person name="Husby M.E."/>
            <person name="Kamat A."/>
            <person name="Kanga B."/>
            <person name="Kashin S."/>
            <person name="Khazanovich D."/>
            <person name="Kisner P."/>
            <person name="Lance K."/>
            <person name="Lara M."/>
            <person name="Lee W."/>
            <person name="Lennon N."/>
            <person name="Letendre F."/>
            <person name="LeVine R."/>
            <person name="Lipovsky A."/>
            <person name="Liu X."/>
            <person name="Liu J."/>
            <person name="Liu S."/>
            <person name="Lokyitsang T."/>
            <person name="Lokyitsang Y."/>
            <person name="Lubonja R."/>
            <person name="Lui A."/>
            <person name="MacDonald P."/>
            <person name="Magnisalis V."/>
            <person name="Maru K."/>
            <person name="Matthews C."/>
            <person name="McCusker W."/>
            <person name="McDonough S."/>
            <person name="Mehta T."/>
            <person name="Meldrim J."/>
            <person name="Meneus L."/>
            <person name="Mihai O."/>
            <person name="Mihalev A."/>
            <person name="Mihova T."/>
            <person name="Mittelman R."/>
            <person name="Mlenga V."/>
            <person name="Montmayeur A."/>
            <person name="Mulrain L."/>
            <person name="Navidi A."/>
            <person name="Naylor J."/>
            <person name="Negash T."/>
            <person name="Nguyen T."/>
            <person name="Nguyen N."/>
            <person name="Nicol R."/>
            <person name="Norbu C."/>
            <person name="Norbu N."/>
            <person name="Novod N."/>
            <person name="O'Neill B."/>
            <person name="Osman S."/>
            <person name="Markiewicz E."/>
            <person name="Oyono O.L."/>
            <person name="Patti C."/>
            <person name="Phunkhang P."/>
            <person name="Pierre F."/>
            <person name="Priest M."/>
            <person name="Raghuraman S."/>
            <person name="Rege F."/>
            <person name="Reyes R."/>
            <person name="Rise C."/>
            <person name="Rogov P."/>
            <person name="Ross K."/>
            <person name="Ryan E."/>
            <person name="Settipalli S."/>
            <person name="Shea T."/>
            <person name="Sherpa N."/>
            <person name="Shi L."/>
            <person name="Shih D."/>
            <person name="Sparrow T."/>
            <person name="Spaulding J."/>
            <person name="Stalker J."/>
            <person name="Stange-Thomann N."/>
            <person name="Stavropoulos S."/>
            <person name="Stone C."/>
            <person name="Strader C."/>
            <person name="Tesfaye S."/>
            <person name="Thomson T."/>
            <person name="Thoulutsang Y."/>
            <person name="Thoulutsang D."/>
            <person name="Topham K."/>
            <person name="Topping I."/>
            <person name="Tsamla T."/>
            <person name="Vassiliev H."/>
            <person name="Vo A."/>
            <person name="Wangchuk T."/>
            <person name="Wangdi T."/>
            <person name="Weiand M."/>
            <person name="Wilkinson J."/>
            <person name="Wilson A."/>
            <person name="Yadav S."/>
            <person name="Young G."/>
            <person name="Yu Q."/>
            <person name="Zembek L."/>
            <person name="Zhong D."/>
            <person name="Zimmer A."/>
            <person name="Zwirko Z."/>
            <person name="Jaffe D.B."/>
            <person name="Alvarez P."/>
            <person name="Brockman W."/>
            <person name="Butler J."/>
            <person name="Chin C."/>
            <person name="Gnerre S."/>
            <person name="Grabherr M."/>
            <person name="Kleber M."/>
            <person name="Mauceli E."/>
            <person name="MacCallum I."/>
        </authorList>
    </citation>
    <scope>NUCLEOTIDE SEQUENCE [LARGE SCALE GENOMIC DNA]</scope>
    <source>
        <strain evidence="4">Tucson 14024-0371.13</strain>
    </source>
</reference>
<dbReference type="InterPro" id="IPR011705">
    <property type="entry name" value="BACK"/>
</dbReference>
<feature type="region of interest" description="Disordered" evidence="1">
    <location>
        <begin position="355"/>
        <end position="397"/>
    </location>
</feature>
<dbReference type="Proteomes" id="UP000007801">
    <property type="component" value="Unassembled WGS sequence"/>
</dbReference>
<dbReference type="HOGENOM" id="CLU_528144_0_0_1"/>
<dbReference type="AlphaFoldDB" id="B3M658"/>
<gene>
    <name evidence="3" type="primary">Dana\GF10674</name>
    <name evidence="3" type="synonym">dana_GLEANR_10629</name>
    <name evidence="3" type="ORF">GF10674</name>
</gene>
<dbReference type="SMR" id="B3M658"/>
<proteinExistence type="predicted"/>
<name>B3M658_DROAN</name>
<dbReference type="GeneID" id="6493542"/>
<dbReference type="PANTHER" id="PTHR22667:SF0">
    <property type="entry name" value="AT01380P-RELATED"/>
    <property type="match status" value="1"/>
</dbReference>
<evidence type="ECO:0000259" key="2">
    <source>
        <dbReference type="SMART" id="SM00875"/>
    </source>
</evidence>
<feature type="region of interest" description="Disordered" evidence="1">
    <location>
        <begin position="540"/>
        <end position="567"/>
    </location>
</feature>
<feature type="region of interest" description="Disordered" evidence="1">
    <location>
        <begin position="431"/>
        <end position="478"/>
    </location>
</feature>
<dbReference type="PANTHER" id="PTHR22667">
    <property type="entry name" value="AT01380P-RELATED"/>
    <property type="match status" value="1"/>
</dbReference>
<dbReference type="EMBL" id="CH902618">
    <property type="protein sequence ID" value="EDV40774.2"/>
    <property type="molecule type" value="Genomic_DNA"/>
</dbReference>
<keyword evidence="4" id="KW-1185">Reference proteome</keyword>
<dbReference type="InParanoid" id="B3M658"/>
<dbReference type="KEGG" id="dan:6493542"/>
<dbReference type="eggNOG" id="ENOG502TB5D">
    <property type="taxonomic scope" value="Eukaryota"/>
</dbReference>
<evidence type="ECO:0000313" key="3">
    <source>
        <dbReference type="EMBL" id="EDV40774.2"/>
    </source>
</evidence>
<dbReference type="Pfam" id="PF07707">
    <property type="entry name" value="BACK"/>
    <property type="match status" value="1"/>
</dbReference>
<dbReference type="SMART" id="SM00875">
    <property type="entry name" value="BACK"/>
    <property type="match status" value="1"/>
</dbReference>